<evidence type="ECO:0000313" key="1">
    <source>
        <dbReference type="EMBL" id="MBC5714538.1"/>
    </source>
</evidence>
<evidence type="ECO:0008006" key="3">
    <source>
        <dbReference type="Google" id="ProtNLM"/>
    </source>
</evidence>
<proteinExistence type="predicted"/>
<gene>
    <name evidence="1" type="ORF">H8S17_10015</name>
</gene>
<sequence>MYNVLTAATAPVVNLSKVSYLVSDSSVIALNGMIVTGLRPGTATITAVASDSGAFATVTVTVIDVKTASTDGASKILYTREILL</sequence>
<dbReference type="Gene3D" id="2.60.40.1080">
    <property type="match status" value="1"/>
</dbReference>
<dbReference type="AlphaFoldDB" id="A0A923LRF2"/>
<reference evidence="1" key="1">
    <citation type="submission" date="2020-08" db="EMBL/GenBank/DDBJ databases">
        <title>Genome public.</title>
        <authorList>
            <person name="Liu C."/>
            <person name="Sun Q."/>
        </authorList>
    </citation>
    <scope>NUCLEOTIDE SEQUENCE</scope>
    <source>
        <strain evidence="1">BX1005</strain>
    </source>
</reference>
<keyword evidence="2" id="KW-1185">Reference proteome</keyword>
<dbReference type="Proteomes" id="UP000606720">
    <property type="component" value="Unassembled WGS sequence"/>
</dbReference>
<organism evidence="1 2">
    <name type="scientific">Roseburia zhanii</name>
    <dbReference type="NCBI Taxonomy" id="2763064"/>
    <lineage>
        <taxon>Bacteria</taxon>
        <taxon>Bacillati</taxon>
        <taxon>Bacillota</taxon>
        <taxon>Clostridia</taxon>
        <taxon>Lachnospirales</taxon>
        <taxon>Lachnospiraceae</taxon>
        <taxon>Roseburia</taxon>
    </lineage>
</organism>
<evidence type="ECO:0000313" key="2">
    <source>
        <dbReference type="Proteomes" id="UP000606720"/>
    </source>
</evidence>
<accession>A0A923LRF2</accession>
<protein>
    <recommendedName>
        <fullName evidence="3">BIG2 domain-containing protein</fullName>
    </recommendedName>
</protein>
<dbReference type="InterPro" id="IPR008964">
    <property type="entry name" value="Invasin/intimin_cell_adhesion"/>
</dbReference>
<dbReference type="RefSeq" id="WP_186867200.1">
    <property type="nucleotide sequence ID" value="NZ_JACOPH010000008.1"/>
</dbReference>
<name>A0A923LRF2_9FIRM</name>
<comment type="caution">
    <text evidence="1">The sequence shown here is derived from an EMBL/GenBank/DDBJ whole genome shotgun (WGS) entry which is preliminary data.</text>
</comment>
<dbReference type="EMBL" id="JACOPH010000008">
    <property type="protein sequence ID" value="MBC5714538.1"/>
    <property type="molecule type" value="Genomic_DNA"/>
</dbReference>
<dbReference type="SUPFAM" id="SSF49373">
    <property type="entry name" value="Invasin/intimin cell-adhesion fragments"/>
    <property type="match status" value="1"/>
</dbReference>